<dbReference type="InterPro" id="IPR023209">
    <property type="entry name" value="DAO"/>
</dbReference>
<dbReference type="PANTHER" id="PTHR11530">
    <property type="entry name" value="D-AMINO ACID OXIDASE"/>
    <property type="match status" value="1"/>
</dbReference>
<dbReference type="OrthoDB" id="409956at2759"/>
<feature type="domain" description="FAD dependent oxidoreductase" evidence="7">
    <location>
        <begin position="7"/>
        <end position="336"/>
    </location>
</feature>
<evidence type="ECO:0000256" key="2">
    <source>
        <dbReference type="ARBA" id="ARBA00006730"/>
    </source>
</evidence>
<dbReference type="SUPFAM" id="SSF51971">
    <property type="entry name" value="Nucleotide-binding domain"/>
    <property type="match status" value="1"/>
</dbReference>
<dbReference type="SUPFAM" id="SSF54373">
    <property type="entry name" value="FAD-linked reductases, C-terminal domain"/>
    <property type="match status" value="1"/>
</dbReference>
<keyword evidence="3" id="KW-0285">Flavoprotein</keyword>
<sequence>MMAETNITVIGAGVLGLTSALVLSKHANVKITVVAKHMPGDYDIEYASPWAGANYLPVGEPGTALCRFERDTWADLDRLAKNVPEAGIHHQPTVLYKRSKDASSVMSQKDPWFKNTVPDFRVIPSSECPAGCEYGTTFTSVCINTAIYLPWLLGQCVKNGVVFKRSILSHISDAAALHHSGTPASITINCTGLSAGKLGGVMDPTVFPGRGQIVLVRNEPGVMGGLSGTDDAADEITYIMQRAVGGGTILGGCLQKDVWESQPDPNLAVRIMKRCVGLYPKLTDGKGIEALSVIRHGVGLRPMRTDGPRVEKEKIEGSWVVHCYGHAGQGYQSSYGSVAEVERLVESIVSEKARL</sequence>
<dbReference type="Pfam" id="PF01266">
    <property type="entry name" value="DAO"/>
    <property type="match status" value="1"/>
</dbReference>
<evidence type="ECO:0000256" key="1">
    <source>
        <dbReference type="ARBA" id="ARBA00001974"/>
    </source>
</evidence>
<feature type="binding site" evidence="6">
    <location>
        <position position="301"/>
    </location>
    <ligand>
        <name>D-dopa</name>
        <dbReference type="ChEBI" id="CHEBI:149689"/>
    </ligand>
</feature>
<dbReference type="GO" id="GO:0005737">
    <property type="term" value="C:cytoplasm"/>
    <property type="evidence" value="ECO:0007669"/>
    <property type="project" value="TreeGrafter"/>
</dbReference>
<protein>
    <submittedName>
        <fullName evidence="8">FAD dependent oxidoreductase</fullName>
    </submittedName>
</protein>
<dbReference type="AlphaFoldDB" id="A0A6A6QJB2"/>
<evidence type="ECO:0000256" key="5">
    <source>
        <dbReference type="ARBA" id="ARBA00023002"/>
    </source>
</evidence>
<dbReference type="PIRSF" id="PIRSF000189">
    <property type="entry name" value="D-aa_oxidase"/>
    <property type="match status" value="1"/>
</dbReference>
<evidence type="ECO:0000313" key="9">
    <source>
        <dbReference type="Proteomes" id="UP000799750"/>
    </source>
</evidence>
<dbReference type="GO" id="GO:0003884">
    <property type="term" value="F:D-amino-acid oxidase activity"/>
    <property type="evidence" value="ECO:0007669"/>
    <property type="project" value="InterPro"/>
</dbReference>
<evidence type="ECO:0000259" key="7">
    <source>
        <dbReference type="Pfam" id="PF01266"/>
    </source>
</evidence>
<feature type="binding site" evidence="6">
    <location>
        <position position="328"/>
    </location>
    <ligand>
        <name>D-dopa</name>
        <dbReference type="ChEBI" id="CHEBI:149689"/>
    </ligand>
</feature>
<dbReference type="GO" id="GO:0071949">
    <property type="term" value="F:FAD binding"/>
    <property type="evidence" value="ECO:0007669"/>
    <property type="project" value="InterPro"/>
</dbReference>
<dbReference type="EMBL" id="MU004194">
    <property type="protein sequence ID" value="KAF2492189.1"/>
    <property type="molecule type" value="Genomic_DNA"/>
</dbReference>
<organism evidence="8 9">
    <name type="scientific">Lophium mytilinum</name>
    <dbReference type="NCBI Taxonomy" id="390894"/>
    <lineage>
        <taxon>Eukaryota</taxon>
        <taxon>Fungi</taxon>
        <taxon>Dikarya</taxon>
        <taxon>Ascomycota</taxon>
        <taxon>Pezizomycotina</taxon>
        <taxon>Dothideomycetes</taxon>
        <taxon>Pleosporomycetidae</taxon>
        <taxon>Mytilinidiales</taxon>
        <taxon>Mytilinidiaceae</taxon>
        <taxon>Lophium</taxon>
    </lineage>
</organism>
<reference evidence="8" key="1">
    <citation type="journal article" date="2020" name="Stud. Mycol.">
        <title>101 Dothideomycetes genomes: a test case for predicting lifestyles and emergence of pathogens.</title>
        <authorList>
            <person name="Haridas S."/>
            <person name="Albert R."/>
            <person name="Binder M."/>
            <person name="Bloem J."/>
            <person name="Labutti K."/>
            <person name="Salamov A."/>
            <person name="Andreopoulos B."/>
            <person name="Baker S."/>
            <person name="Barry K."/>
            <person name="Bills G."/>
            <person name="Bluhm B."/>
            <person name="Cannon C."/>
            <person name="Castanera R."/>
            <person name="Culley D."/>
            <person name="Daum C."/>
            <person name="Ezra D."/>
            <person name="Gonzalez J."/>
            <person name="Henrissat B."/>
            <person name="Kuo A."/>
            <person name="Liang C."/>
            <person name="Lipzen A."/>
            <person name="Lutzoni F."/>
            <person name="Magnuson J."/>
            <person name="Mondo S."/>
            <person name="Nolan M."/>
            <person name="Ohm R."/>
            <person name="Pangilinan J."/>
            <person name="Park H.-J."/>
            <person name="Ramirez L."/>
            <person name="Alfaro M."/>
            <person name="Sun H."/>
            <person name="Tritt A."/>
            <person name="Yoshinaga Y."/>
            <person name="Zwiers L.-H."/>
            <person name="Turgeon B."/>
            <person name="Goodwin S."/>
            <person name="Spatafora J."/>
            <person name="Crous P."/>
            <person name="Grigoriev I."/>
        </authorList>
    </citation>
    <scope>NUCLEOTIDE SEQUENCE</scope>
    <source>
        <strain evidence="8">CBS 269.34</strain>
    </source>
</reference>
<evidence type="ECO:0000313" key="8">
    <source>
        <dbReference type="EMBL" id="KAF2492189.1"/>
    </source>
</evidence>
<dbReference type="Gene3D" id="3.40.50.720">
    <property type="entry name" value="NAD(P)-binding Rossmann-like Domain"/>
    <property type="match status" value="1"/>
</dbReference>
<feature type="binding site" evidence="6">
    <location>
        <position position="191"/>
    </location>
    <ligand>
        <name>FAD</name>
        <dbReference type="ChEBI" id="CHEBI:57692"/>
    </ligand>
</feature>
<keyword evidence="4 6" id="KW-0274">FAD</keyword>
<gene>
    <name evidence="8" type="ORF">BU16DRAFT_529549</name>
</gene>
<dbReference type="Proteomes" id="UP000799750">
    <property type="component" value="Unassembled WGS sequence"/>
</dbReference>
<keyword evidence="9" id="KW-1185">Reference proteome</keyword>
<dbReference type="InterPro" id="IPR006076">
    <property type="entry name" value="FAD-dep_OxRdtase"/>
</dbReference>
<keyword evidence="5" id="KW-0560">Oxidoreductase</keyword>
<proteinExistence type="inferred from homology"/>
<name>A0A6A6QJB2_9PEZI</name>
<evidence type="ECO:0000256" key="6">
    <source>
        <dbReference type="PIRSR" id="PIRSR000189-1"/>
    </source>
</evidence>
<dbReference type="PANTHER" id="PTHR11530:SF16">
    <property type="entry name" value="D-AMINO ACID OXIDASE (AFU_ORTHOLOGUE AFUA_5G11290)"/>
    <property type="match status" value="1"/>
</dbReference>
<accession>A0A6A6QJB2</accession>
<dbReference type="GO" id="GO:0019478">
    <property type="term" value="P:D-amino acid catabolic process"/>
    <property type="evidence" value="ECO:0007669"/>
    <property type="project" value="TreeGrafter"/>
</dbReference>
<comment type="cofactor">
    <cofactor evidence="1 6">
        <name>FAD</name>
        <dbReference type="ChEBI" id="CHEBI:57692"/>
    </cofactor>
</comment>
<dbReference type="Gene3D" id="3.30.9.10">
    <property type="entry name" value="D-Amino Acid Oxidase, subunit A, domain 2"/>
    <property type="match status" value="1"/>
</dbReference>
<feature type="binding site" evidence="6">
    <location>
        <position position="238"/>
    </location>
    <ligand>
        <name>D-dopa</name>
        <dbReference type="ChEBI" id="CHEBI:149689"/>
    </ligand>
</feature>
<comment type="similarity">
    <text evidence="2">Belongs to the DAMOX/DASOX family.</text>
</comment>
<evidence type="ECO:0000256" key="4">
    <source>
        <dbReference type="ARBA" id="ARBA00022827"/>
    </source>
</evidence>
<evidence type="ECO:0000256" key="3">
    <source>
        <dbReference type="ARBA" id="ARBA00022630"/>
    </source>
</evidence>